<dbReference type="RefSeq" id="WP_369693783.1">
    <property type="nucleotide sequence ID" value="NZ_VSIV01000347.1"/>
</dbReference>
<name>A0A5D0MFN0_FLESI</name>
<proteinExistence type="predicted"/>
<evidence type="ECO:0000313" key="1">
    <source>
        <dbReference type="EMBL" id="TYB32477.1"/>
    </source>
</evidence>
<protein>
    <submittedName>
        <fullName evidence="1">Type II toxin-antitoxin system RelE/ParE family toxin</fullName>
    </submittedName>
</protein>
<gene>
    <name evidence="1" type="ORF">FXF49_11315</name>
</gene>
<sequence>MCKCAYENVEPGLGKDFAVEVYSAVQRALAYPRAWTIIDGQIRRSLVQRFPYGVLYSEESDGILIVGIMHLHRDPDYWKGRM</sequence>
<reference evidence="1 2" key="1">
    <citation type="submission" date="2019-08" db="EMBL/GenBank/DDBJ databases">
        <title>Genomic characterization of a novel candidate phylum (ARYD3) from a high temperature, high salinity tertiary oil reservoir in north central Oklahoma, USA.</title>
        <authorList>
            <person name="Youssef N.H."/>
            <person name="Yadav A."/>
            <person name="Elshahed M.S."/>
        </authorList>
    </citation>
    <scope>NUCLEOTIDE SEQUENCE [LARGE SCALE GENOMIC DNA]</scope>
    <source>
        <strain evidence="1">ARYD1</strain>
    </source>
</reference>
<dbReference type="EMBL" id="VSIV01000347">
    <property type="protein sequence ID" value="TYB32477.1"/>
    <property type="molecule type" value="Genomic_DNA"/>
</dbReference>
<accession>A0A5D0MFN0</accession>
<comment type="caution">
    <text evidence="1">The sequence shown here is derived from an EMBL/GenBank/DDBJ whole genome shotgun (WGS) entry which is preliminary data.</text>
</comment>
<organism evidence="1 2">
    <name type="scientific">Flexistipes sinusarabici</name>
    <dbReference type="NCBI Taxonomy" id="2352"/>
    <lineage>
        <taxon>Bacteria</taxon>
        <taxon>Pseudomonadati</taxon>
        <taxon>Deferribacterota</taxon>
        <taxon>Deferribacteres</taxon>
        <taxon>Deferribacterales</taxon>
        <taxon>Flexistipitaceae</taxon>
        <taxon>Flexistipes</taxon>
    </lineage>
</organism>
<evidence type="ECO:0000313" key="2">
    <source>
        <dbReference type="Proteomes" id="UP000323337"/>
    </source>
</evidence>
<dbReference type="AlphaFoldDB" id="A0A5D0MFN0"/>
<dbReference type="Proteomes" id="UP000323337">
    <property type="component" value="Unassembled WGS sequence"/>
</dbReference>